<keyword evidence="5" id="KW-1185">Reference proteome</keyword>
<keyword evidence="2" id="KW-0131">Cell cycle</keyword>
<name>A0A9Q0GN03_9MAGN</name>
<evidence type="ECO:0000256" key="2">
    <source>
        <dbReference type="ARBA" id="ARBA00023306"/>
    </source>
</evidence>
<evidence type="ECO:0000313" key="4">
    <source>
        <dbReference type="EMBL" id="KAJ4943980.1"/>
    </source>
</evidence>
<dbReference type="InterPro" id="IPR040389">
    <property type="entry name" value="SMR"/>
</dbReference>
<feature type="region of interest" description="Disordered" evidence="3">
    <location>
        <begin position="1"/>
        <end position="70"/>
    </location>
</feature>
<feature type="compositionally biased region" description="Basic and acidic residues" evidence="3">
    <location>
        <begin position="14"/>
        <end position="30"/>
    </location>
</feature>
<organism evidence="4 5">
    <name type="scientific">Protea cynaroides</name>
    <dbReference type="NCBI Taxonomy" id="273540"/>
    <lineage>
        <taxon>Eukaryota</taxon>
        <taxon>Viridiplantae</taxon>
        <taxon>Streptophyta</taxon>
        <taxon>Embryophyta</taxon>
        <taxon>Tracheophyta</taxon>
        <taxon>Spermatophyta</taxon>
        <taxon>Magnoliopsida</taxon>
        <taxon>Proteales</taxon>
        <taxon>Proteaceae</taxon>
        <taxon>Protea</taxon>
    </lineage>
</organism>
<proteinExistence type="predicted"/>
<dbReference type="AlphaFoldDB" id="A0A9Q0GN03"/>
<dbReference type="OrthoDB" id="662905at2759"/>
<dbReference type="Proteomes" id="UP001141806">
    <property type="component" value="Unassembled WGS sequence"/>
</dbReference>
<feature type="compositionally biased region" description="Basic and acidic residues" evidence="3">
    <location>
        <begin position="41"/>
        <end position="63"/>
    </location>
</feature>
<evidence type="ECO:0000256" key="1">
    <source>
        <dbReference type="ARBA" id="ARBA00023013"/>
    </source>
</evidence>
<evidence type="ECO:0008006" key="6">
    <source>
        <dbReference type="Google" id="ProtNLM"/>
    </source>
</evidence>
<comment type="caution">
    <text evidence="4">The sequence shown here is derived from an EMBL/GenBank/DDBJ whole genome shotgun (WGS) entry which is preliminary data.</text>
</comment>
<dbReference type="GO" id="GO:0032875">
    <property type="term" value="P:regulation of DNA endoreduplication"/>
    <property type="evidence" value="ECO:0007669"/>
    <property type="project" value="InterPro"/>
</dbReference>
<gene>
    <name evidence="4" type="ORF">NE237_000108</name>
</gene>
<feature type="compositionally biased region" description="Polar residues" evidence="3">
    <location>
        <begin position="1"/>
        <end position="11"/>
    </location>
</feature>
<keyword evidence="1" id="KW-0649">Protein kinase inhibitor</keyword>
<dbReference type="PANTHER" id="PTHR33142">
    <property type="entry name" value="CYCLIN-DEPENDENT PROTEIN KINASE INHIBITOR SMR13"/>
    <property type="match status" value="1"/>
</dbReference>
<protein>
    <recommendedName>
        <fullName evidence="6">Cyclin-dependent protein kinase inhibitor SMR1</fullName>
    </recommendedName>
</protein>
<reference evidence="4" key="1">
    <citation type="journal article" date="2023" name="Plant J.">
        <title>The genome of the king protea, Protea cynaroides.</title>
        <authorList>
            <person name="Chang J."/>
            <person name="Duong T.A."/>
            <person name="Schoeman C."/>
            <person name="Ma X."/>
            <person name="Roodt D."/>
            <person name="Barker N."/>
            <person name="Li Z."/>
            <person name="Van de Peer Y."/>
            <person name="Mizrachi E."/>
        </authorList>
    </citation>
    <scope>NUCLEOTIDE SEQUENCE</scope>
    <source>
        <tissue evidence="4">Young leaves</tissue>
    </source>
</reference>
<dbReference type="PANTHER" id="PTHR33142:SF13">
    <property type="entry name" value="CYCLIN-DEPENDENT PROTEIN KINASE INHIBITOR SMR1"/>
    <property type="match status" value="1"/>
</dbReference>
<evidence type="ECO:0000256" key="3">
    <source>
        <dbReference type="SAM" id="MobiDB-lite"/>
    </source>
</evidence>
<dbReference type="EMBL" id="JAMYWD010001222">
    <property type="protein sequence ID" value="KAJ4943980.1"/>
    <property type="molecule type" value="Genomic_DNA"/>
</dbReference>
<evidence type="ECO:0000313" key="5">
    <source>
        <dbReference type="Proteomes" id="UP001141806"/>
    </source>
</evidence>
<sequence>MSTDLELQNSLPEIRLRPAAEEDEQKDTNKKAIQNSLMNHSDGRGDDHEDDGCRTPTSEEHKIPVIRSCPPAPKKQRRVILCKRKRCLSDEFNFFEIMGRHQIESFFSSSFNVKKRCCSNSKSNKKFE</sequence>
<accession>A0A9Q0GN03</accession>
<dbReference type="GO" id="GO:0004860">
    <property type="term" value="F:protein kinase inhibitor activity"/>
    <property type="evidence" value="ECO:0007669"/>
    <property type="project" value="UniProtKB-KW"/>
</dbReference>